<dbReference type="Pfam" id="PF00145">
    <property type="entry name" value="DNA_methylase"/>
    <property type="match status" value="1"/>
</dbReference>
<dbReference type="InterPro" id="IPR018117">
    <property type="entry name" value="C5_DNA_meth_AS"/>
</dbReference>
<sequence length="325" mass="37431">MTLNCASFFAGVGGIDLGFENAGFKIVYANEIDSKAVETYELNFKNLKVDNRDIHDVVKDIEFGIDPFNGKKINVVLAGFPCQAFSIAGYQEGFEDKKGRGGLFFEVMKIVEFAKPEFIFLENVKNLMGHDKGKTYKIIKGALKAKDYFVDERIFNSMEYGNVPQNRERIYIVAFKNENSLKKFKWPNPIKLDKTLDKILDYSTKLDDVYYYTKERFRRYSEIEPYITKRNTVYQWRRVYVRENKSNVCPTLTANMGTGGHNVPLILTDYGIRKLTPRECFDLQGFPPDYKLPEKIANSYLYKQAGNSVSVSVIQRIAEAVFKVL</sequence>
<evidence type="ECO:0000256" key="6">
    <source>
        <dbReference type="RuleBase" id="RU000416"/>
    </source>
</evidence>
<keyword evidence="4" id="KW-0680">Restriction system</keyword>
<dbReference type="SUPFAM" id="SSF53335">
    <property type="entry name" value="S-adenosyl-L-methionine-dependent methyltransferases"/>
    <property type="match status" value="1"/>
</dbReference>
<dbReference type="InterPro" id="IPR029063">
    <property type="entry name" value="SAM-dependent_MTases_sf"/>
</dbReference>
<dbReference type="NCBIfam" id="TIGR00675">
    <property type="entry name" value="dcm"/>
    <property type="match status" value="1"/>
</dbReference>
<comment type="catalytic activity">
    <reaction evidence="7">
        <text>a 2'-deoxycytidine in DNA + S-adenosyl-L-methionine = a 5-methyl-2'-deoxycytidine in DNA + S-adenosyl-L-homocysteine + H(+)</text>
        <dbReference type="Rhea" id="RHEA:13681"/>
        <dbReference type="Rhea" id="RHEA-COMP:11369"/>
        <dbReference type="Rhea" id="RHEA-COMP:11370"/>
        <dbReference type="ChEBI" id="CHEBI:15378"/>
        <dbReference type="ChEBI" id="CHEBI:57856"/>
        <dbReference type="ChEBI" id="CHEBI:59789"/>
        <dbReference type="ChEBI" id="CHEBI:85452"/>
        <dbReference type="ChEBI" id="CHEBI:85454"/>
        <dbReference type="EC" id="2.1.1.37"/>
    </reaction>
</comment>
<proteinExistence type="inferred from homology"/>
<keyword evidence="3 5" id="KW-0949">S-adenosyl-L-methionine</keyword>
<keyword evidence="1 5" id="KW-0489">Methyltransferase</keyword>
<dbReference type="GO" id="GO:0009307">
    <property type="term" value="P:DNA restriction-modification system"/>
    <property type="evidence" value="ECO:0007669"/>
    <property type="project" value="UniProtKB-KW"/>
</dbReference>
<dbReference type="InterPro" id="IPR050750">
    <property type="entry name" value="C5-MTase"/>
</dbReference>
<evidence type="ECO:0000256" key="4">
    <source>
        <dbReference type="ARBA" id="ARBA00022747"/>
    </source>
</evidence>
<dbReference type="PANTHER" id="PTHR46098:SF1">
    <property type="entry name" value="TRNA (CYTOSINE(38)-C(5))-METHYLTRANSFERASE"/>
    <property type="match status" value="1"/>
</dbReference>
<dbReference type="PROSITE" id="PS51679">
    <property type="entry name" value="SAM_MT_C5"/>
    <property type="match status" value="1"/>
</dbReference>
<evidence type="ECO:0000256" key="7">
    <source>
        <dbReference type="RuleBase" id="RU000417"/>
    </source>
</evidence>
<evidence type="ECO:0000256" key="1">
    <source>
        <dbReference type="ARBA" id="ARBA00022603"/>
    </source>
</evidence>
<dbReference type="PROSITE" id="PS00095">
    <property type="entry name" value="C5_MTASE_2"/>
    <property type="match status" value="1"/>
</dbReference>
<dbReference type="PRINTS" id="PR00105">
    <property type="entry name" value="C5METTRFRASE"/>
</dbReference>
<dbReference type="CDD" id="cd00315">
    <property type="entry name" value="Cyt_C5_DNA_methylase"/>
    <property type="match status" value="1"/>
</dbReference>
<keyword evidence="2 5" id="KW-0808">Transferase</keyword>
<evidence type="ECO:0000256" key="2">
    <source>
        <dbReference type="ARBA" id="ARBA00022679"/>
    </source>
</evidence>
<dbReference type="EMBL" id="BLMI01000169">
    <property type="protein sequence ID" value="GFI41277.1"/>
    <property type="molecule type" value="Genomic_DNA"/>
</dbReference>
<dbReference type="EC" id="2.1.1.37" evidence="7"/>
<dbReference type="AlphaFoldDB" id="A0A829ZB73"/>
<accession>A0A829ZB73</accession>
<comment type="caution">
    <text evidence="8">The sequence shown here is derived from an EMBL/GenBank/DDBJ whole genome shotgun (WGS) entry which is preliminary data.</text>
</comment>
<dbReference type="GO" id="GO:0032259">
    <property type="term" value="P:methylation"/>
    <property type="evidence" value="ECO:0007669"/>
    <property type="project" value="UniProtKB-KW"/>
</dbReference>
<dbReference type="InterPro" id="IPR001525">
    <property type="entry name" value="C5_MeTfrase"/>
</dbReference>
<dbReference type="InterPro" id="IPR031303">
    <property type="entry name" value="C5_meth_CS"/>
</dbReference>
<name>A0A829ZB73_9FIRM</name>
<feature type="active site" evidence="5">
    <location>
        <position position="82"/>
    </location>
</feature>
<organism evidence="8 9">
    <name type="scientific">Thomasclavelia cocleata</name>
    <dbReference type="NCBI Taxonomy" id="69824"/>
    <lineage>
        <taxon>Bacteria</taxon>
        <taxon>Bacillati</taxon>
        <taxon>Bacillota</taxon>
        <taxon>Erysipelotrichia</taxon>
        <taxon>Erysipelotrichales</taxon>
        <taxon>Coprobacillaceae</taxon>
        <taxon>Thomasclavelia</taxon>
    </lineage>
</organism>
<protein>
    <recommendedName>
        <fullName evidence="7">Cytosine-specific methyltransferase</fullName>
        <ecNumber evidence="7">2.1.1.37</ecNumber>
    </recommendedName>
</protein>
<evidence type="ECO:0000256" key="3">
    <source>
        <dbReference type="ARBA" id="ARBA00022691"/>
    </source>
</evidence>
<gene>
    <name evidence="8" type="primary">hhaIM</name>
    <name evidence="8" type="ORF">IMSAGC017_01320</name>
</gene>
<evidence type="ECO:0000313" key="9">
    <source>
        <dbReference type="Proteomes" id="UP000490821"/>
    </source>
</evidence>
<evidence type="ECO:0000313" key="8">
    <source>
        <dbReference type="EMBL" id="GFI41277.1"/>
    </source>
</evidence>
<dbReference type="GO" id="GO:0003886">
    <property type="term" value="F:DNA (cytosine-5-)-methyltransferase activity"/>
    <property type="evidence" value="ECO:0007669"/>
    <property type="project" value="UniProtKB-EC"/>
</dbReference>
<dbReference type="RefSeq" id="WP_172472604.1">
    <property type="nucleotide sequence ID" value="NZ_BLMI01000169.1"/>
</dbReference>
<dbReference type="PROSITE" id="PS00094">
    <property type="entry name" value="C5_MTASE_1"/>
    <property type="match status" value="1"/>
</dbReference>
<evidence type="ECO:0000256" key="5">
    <source>
        <dbReference type="PROSITE-ProRule" id="PRU01016"/>
    </source>
</evidence>
<dbReference type="Gene3D" id="3.90.120.10">
    <property type="entry name" value="DNA Methylase, subunit A, domain 2"/>
    <property type="match status" value="1"/>
</dbReference>
<dbReference type="Gene3D" id="3.40.50.150">
    <property type="entry name" value="Vaccinia Virus protein VP39"/>
    <property type="match status" value="1"/>
</dbReference>
<comment type="similarity">
    <text evidence="5 6">Belongs to the class I-like SAM-binding methyltransferase superfamily. C5-methyltransferase family.</text>
</comment>
<dbReference type="PANTHER" id="PTHR46098">
    <property type="entry name" value="TRNA (CYTOSINE(38)-C(5))-METHYLTRANSFERASE"/>
    <property type="match status" value="1"/>
</dbReference>
<dbReference type="Proteomes" id="UP000490821">
    <property type="component" value="Unassembled WGS sequence"/>
</dbReference>
<reference evidence="8 9" key="1">
    <citation type="journal article" date="2020" name="Microbiome">
        <title>Single-cell genomics of uncultured bacteria reveals dietary fiber responders in the mouse gut microbiota.</title>
        <authorList>
            <person name="Chijiiwa R."/>
            <person name="Hosokawa M."/>
            <person name="Kogawa M."/>
            <person name="Nishikawa Y."/>
            <person name="Ide K."/>
            <person name="Sakanashi C."/>
            <person name="Takahashi K."/>
            <person name="Takeyama H."/>
        </authorList>
    </citation>
    <scope>NUCLEOTIDE SEQUENCE [LARGE SCALE GENOMIC DNA]</scope>
    <source>
        <strain evidence="8">IMSAGC_017</strain>
    </source>
</reference>